<reference evidence="1 2" key="1">
    <citation type="submission" date="2019-02" db="EMBL/GenBank/DDBJ databases">
        <title>Deep-cultivation of Planctomycetes and their phenomic and genomic characterization uncovers novel biology.</title>
        <authorList>
            <person name="Wiegand S."/>
            <person name="Jogler M."/>
            <person name="Boedeker C."/>
            <person name="Pinto D."/>
            <person name="Vollmers J."/>
            <person name="Rivas-Marin E."/>
            <person name="Kohn T."/>
            <person name="Peeters S.H."/>
            <person name="Heuer A."/>
            <person name="Rast P."/>
            <person name="Oberbeckmann S."/>
            <person name="Bunk B."/>
            <person name="Jeske O."/>
            <person name="Meyerdierks A."/>
            <person name="Storesund J.E."/>
            <person name="Kallscheuer N."/>
            <person name="Luecker S."/>
            <person name="Lage O.M."/>
            <person name="Pohl T."/>
            <person name="Merkel B.J."/>
            <person name="Hornburger P."/>
            <person name="Mueller R.-W."/>
            <person name="Bruemmer F."/>
            <person name="Labrenz M."/>
            <person name="Spormann A.M."/>
            <person name="Op den Camp H."/>
            <person name="Overmann J."/>
            <person name="Amann R."/>
            <person name="Jetten M.S.M."/>
            <person name="Mascher T."/>
            <person name="Medema M.H."/>
            <person name="Devos D.P."/>
            <person name="Kaster A.-K."/>
            <person name="Ovreas L."/>
            <person name="Rohde M."/>
            <person name="Galperin M.Y."/>
            <person name="Jogler C."/>
        </authorList>
    </citation>
    <scope>NUCLEOTIDE SEQUENCE [LARGE SCALE GENOMIC DNA]</scope>
    <source>
        <strain evidence="1 2">Pla85_3_4</strain>
    </source>
</reference>
<protein>
    <submittedName>
        <fullName evidence="1">Uncharacterized protein</fullName>
    </submittedName>
</protein>
<name>A0A518DTU4_9BACT</name>
<evidence type="ECO:0000313" key="1">
    <source>
        <dbReference type="EMBL" id="QDU95255.1"/>
    </source>
</evidence>
<accession>A0A518DTU4</accession>
<keyword evidence="2" id="KW-1185">Reference proteome</keyword>
<organism evidence="1 2">
    <name type="scientific">Lignipirellula cremea</name>
    <dbReference type="NCBI Taxonomy" id="2528010"/>
    <lineage>
        <taxon>Bacteria</taxon>
        <taxon>Pseudomonadati</taxon>
        <taxon>Planctomycetota</taxon>
        <taxon>Planctomycetia</taxon>
        <taxon>Pirellulales</taxon>
        <taxon>Pirellulaceae</taxon>
        <taxon>Lignipirellula</taxon>
    </lineage>
</organism>
<gene>
    <name evidence="1" type="ORF">Pla8534_30700</name>
</gene>
<dbReference type="KEGG" id="lcre:Pla8534_30700"/>
<proteinExistence type="predicted"/>
<dbReference type="AlphaFoldDB" id="A0A518DTU4"/>
<dbReference type="Proteomes" id="UP000317648">
    <property type="component" value="Chromosome"/>
</dbReference>
<evidence type="ECO:0000313" key="2">
    <source>
        <dbReference type="Proteomes" id="UP000317648"/>
    </source>
</evidence>
<sequence>MKHENRLLAVIALGSTLSLCLMCVSTCQFHRRPATQDDMKLQFLRSRPLRQLLIGRPAEEAKAILGPPDAEEDGTLDYHVNLPWSFLPLIGRADHLRIRTNAEGAITECRDLD</sequence>
<dbReference type="EMBL" id="CP036433">
    <property type="protein sequence ID" value="QDU95255.1"/>
    <property type="molecule type" value="Genomic_DNA"/>
</dbReference>